<feature type="transmembrane region" description="Helical" evidence="1">
    <location>
        <begin position="6"/>
        <end position="30"/>
    </location>
</feature>
<evidence type="ECO:0000313" key="2">
    <source>
        <dbReference type="EMBL" id="QHT21342.1"/>
    </source>
</evidence>
<keyword evidence="1" id="KW-1133">Transmembrane helix</keyword>
<dbReference type="AlphaFoldDB" id="A0A6C0DY10"/>
<organism evidence="2">
    <name type="scientific">viral metagenome</name>
    <dbReference type="NCBI Taxonomy" id="1070528"/>
    <lineage>
        <taxon>unclassified sequences</taxon>
        <taxon>metagenomes</taxon>
        <taxon>organismal metagenomes</taxon>
    </lineage>
</organism>
<protein>
    <submittedName>
        <fullName evidence="2">Uncharacterized protein</fullName>
    </submittedName>
</protein>
<feature type="transmembrane region" description="Helical" evidence="1">
    <location>
        <begin position="37"/>
        <end position="57"/>
    </location>
</feature>
<name>A0A6C0DY10_9ZZZZ</name>
<dbReference type="EMBL" id="MN739690">
    <property type="protein sequence ID" value="QHT21342.1"/>
    <property type="molecule type" value="Genomic_DNA"/>
</dbReference>
<accession>A0A6C0DY10</accession>
<sequence length="195" mass="21554">MELNIISLLYLFFRLAPFIIVCYFSLASLFNQDMKGLIYLVGLLFACFCTFLVGQSFSFETEGEKANICSLITVGNVGSFSKLPLGVTVLGYTFFYLVHIIVSKNLSAFNIPTLVFFPLLILADIIWNIMNNCYNIGGIIVSLIVGSIVGVIWAGVIAKMNNPSLLFLNIGSGQTACQRPSKQLFKCTFPEQKTD</sequence>
<proteinExistence type="predicted"/>
<keyword evidence="1" id="KW-0812">Transmembrane</keyword>
<feature type="transmembrane region" description="Helical" evidence="1">
    <location>
        <begin position="109"/>
        <end position="130"/>
    </location>
</feature>
<keyword evidence="1" id="KW-0472">Membrane</keyword>
<reference evidence="2" key="1">
    <citation type="journal article" date="2020" name="Nature">
        <title>Giant virus diversity and host interactions through global metagenomics.</title>
        <authorList>
            <person name="Schulz F."/>
            <person name="Roux S."/>
            <person name="Paez-Espino D."/>
            <person name="Jungbluth S."/>
            <person name="Walsh D.A."/>
            <person name="Denef V.J."/>
            <person name="McMahon K.D."/>
            <person name="Konstantinidis K.T."/>
            <person name="Eloe-Fadrosh E.A."/>
            <person name="Kyrpides N.C."/>
            <person name="Woyke T."/>
        </authorList>
    </citation>
    <scope>NUCLEOTIDE SEQUENCE</scope>
    <source>
        <strain evidence="2">GVMAG-M-3300023174-92</strain>
    </source>
</reference>
<evidence type="ECO:0000256" key="1">
    <source>
        <dbReference type="SAM" id="Phobius"/>
    </source>
</evidence>
<feature type="transmembrane region" description="Helical" evidence="1">
    <location>
        <begin position="136"/>
        <end position="158"/>
    </location>
</feature>
<feature type="transmembrane region" description="Helical" evidence="1">
    <location>
        <begin position="83"/>
        <end position="102"/>
    </location>
</feature>